<sequence>MTKLLTGLLCVFPDTTD</sequence>
<organism evidence="1">
    <name type="scientific">Anguilla anguilla</name>
    <name type="common">European freshwater eel</name>
    <name type="synonym">Muraena anguilla</name>
    <dbReference type="NCBI Taxonomy" id="7936"/>
    <lineage>
        <taxon>Eukaryota</taxon>
        <taxon>Metazoa</taxon>
        <taxon>Chordata</taxon>
        <taxon>Craniata</taxon>
        <taxon>Vertebrata</taxon>
        <taxon>Euteleostomi</taxon>
        <taxon>Actinopterygii</taxon>
        <taxon>Neopterygii</taxon>
        <taxon>Teleostei</taxon>
        <taxon>Anguilliformes</taxon>
        <taxon>Anguillidae</taxon>
        <taxon>Anguilla</taxon>
    </lineage>
</organism>
<reference evidence="1" key="1">
    <citation type="submission" date="2014-11" db="EMBL/GenBank/DDBJ databases">
        <authorList>
            <person name="Amaro Gonzalez C."/>
        </authorList>
    </citation>
    <scope>NUCLEOTIDE SEQUENCE</scope>
</reference>
<evidence type="ECO:0000313" key="1">
    <source>
        <dbReference type="EMBL" id="JAH81519.1"/>
    </source>
</evidence>
<dbReference type="EMBL" id="GBXM01027058">
    <property type="protein sequence ID" value="JAH81519.1"/>
    <property type="molecule type" value="Transcribed_RNA"/>
</dbReference>
<protein>
    <submittedName>
        <fullName evidence="1">Uncharacterized protein</fullName>
    </submittedName>
</protein>
<accession>A0A0E9VTQ1</accession>
<proteinExistence type="predicted"/>
<dbReference type="AlphaFoldDB" id="A0A0E9VTQ1"/>
<reference evidence="1" key="2">
    <citation type="journal article" date="2015" name="Fish Shellfish Immunol.">
        <title>Early steps in the European eel (Anguilla anguilla)-Vibrio vulnificus interaction in the gills: Role of the RtxA13 toxin.</title>
        <authorList>
            <person name="Callol A."/>
            <person name="Pajuelo D."/>
            <person name="Ebbesson L."/>
            <person name="Teles M."/>
            <person name="MacKenzie S."/>
            <person name="Amaro C."/>
        </authorList>
    </citation>
    <scope>NUCLEOTIDE SEQUENCE</scope>
</reference>
<name>A0A0E9VTQ1_ANGAN</name>